<organism evidence="1 2">
    <name type="scientific">Panagrolaimus superbus</name>
    <dbReference type="NCBI Taxonomy" id="310955"/>
    <lineage>
        <taxon>Eukaryota</taxon>
        <taxon>Metazoa</taxon>
        <taxon>Ecdysozoa</taxon>
        <taxon>Nematoda</taxon>
        <taxon>Chromadorea</taxon>
        <taxon>Rhabditida</taxon>
        <taxon>Tylenchina</taxon>
        <taxon>Panagrolaimomorpha</taxon>
        <taxon>Panagrolaimoidea</taxon>
        <taxon>Panagrolaimidae</taxon>
        <taxon>Panagrolaimus</taxon>
    </lineage>
</organism>
<protein>
    <submittedName>
        <fullName evidence="2">Uncharacterized protein</fullName>
    </submittedName>
</protein>
<dbReference type="Proteomes" id="UP000887577">
    <property type="component" value="Unplaced"/>
</dbReference>
<accession>A0A914Y4Y0</accession>
<dbReference type="WBParaSite" id="PSU_v2.g14292.t1">
    <property type="protein sequence ID" value="PSU_v2.g14292.t1"/>
    <property type="gene ID" value="PSU_v2.g14292"/>
</dbReference>
<proteinExistence type="predicted"/>
<evidence type="ECO:0000313" key="1">
    <source>
        <dbReference type="Proteomes" id="UP000887577"/>
    </source>
</evidence>
<dbReference type="AlphaFoldDB" id="A0A914Y4Y0"/>
<name>A0A914Y4Y0_9BILA</name>
<sequence>MQLRPKIIRCNIDNLGLLYPCTLTFKEYKFLTTNIGHLTLGNTIVKDENDQVVPVEDLLACIPNCYHFDL</sequence>
<reference evidence="2" key="1">
    <citation type="submission" date="2022-11" db="UniProtKB">
        <authorList>
            <consortium name="WormBaseParasite"/>
        </authorList>
    </citation>
    <scope>IDENTIFICATION</scope>
</reference>
<keyword evidence="1" id="KW-1185">Reference proteome</keyword>
<evidence type="ECO:0000313" key="2">
    <source>
        <dbReference type="WBParaSite" id="PSU_v2.g14292.t1"/>
    </source>
</evidence>